<evidence type="ECO:0000256" key="1">
    <source>
        <dbReference type="ARBA" id="ARBA00023015"/>
    </source>
</evidence>
<dbReference type="InterPro" id="IPR039422">
    <property type="entry name" value="MarR/SlyA-like"/>
</dbReference>
<keyword evidence="2" id="KW-0238">DNA-binding</keyword>
<name>A0ABT5WXR8_9SPHN</name>
<gene>
    <name evidence="5" type="ORF">PYV00_23690</name>
</gene>
<evidence type="ECO:0000256" key="2">
    <source>
        <dbReference type="ARBA" id="ARBA00023125"/>
    </source>
</evidence>
<evidence type="ECO:0000313" key="5">
    <source>
        <dbReference type="EMBL" id="MDE8654700.1"/>
    </source>
</evidence>
<evidence type="ECO:0000259" key="4">
    <source>
        <dbReference type="PROSITE" id="PS50995"/>
    </source>
</evidence>
<dbReference type="InterPro" id="IPR023187">
    <property type="entry name" value="Tscrpt_reg_MarR-type_CS"/>
</dbReference>
<dbReference type="EMBL" id="JARESE010000098">
    <property type="protein sequence ID" value="MDE8654700.1"/>
    <property type="molecule type" value="Genomic_DNA"/>
</dbReference>
<dbReference type="RefSeq" id="WP_275230821.1">
    <property type="nucleotide sequence ID" value="NZ_JARESE010000098.1"/>
</dbReference>
<evidence type="ECO:0000256" key="3">
    <source>
        <dbReference type="ARBA" id="ARBA00023163"/>
    </source>
</evidence>
<feature type="domain" description="HTH marR-type" evidence="4">
    <location>
        <begin position="1"/>
        <end position="139"/>
    </location>
</feature>
<dbReference type="PROSITE" id="PS01117">
    <property type="entry name" value="HTH_MARR_1"/>
    <property type="match status" value="1"/>
</dbReference>
<keyword evidence="1" id="KW-0805">Transcription regulation</keyword>
<evidence type="ECO:0000313" key="6">
    <source>
        <dbReference type="Proteomes" id="UP001216253"/>
    </source>
</evidence>
<protein>
    <submittedName>
        <fullName evidence="5">MarR family transcriptional regulator</fullName>
    </submittedName>
</protein>
<dbReference type="InterPro" id="IPR036390">
    <property type="entry name" value="WH_DNA-bd_sf"/>
</dbReference>
<dbReference type="SUPFAM" id="SSF46785">
    <property type="entry name" value="Winged helix' DNA-binding domain"/>
    <property type="match status" value="1"/>
</dbReference>
<dbReference type="PANTHER" id="PTHR33164:SF89">
    <property type="entry name" value="MARR FAMILY REGULATORY PROTEIN"/>
    <property type="match status" value="1"/>
</dbReference>
<sequence>MVKKTDRPLTDADYLALADFRHAIRRFQAFSETCATEVGLTPQQHQALLAIRAAGASEATVGYVAERLILKPHSATGLVDRLEALGLVTRQAAEHDRRRAHLHLTDRAYQVLSELSGAHRDEIQRLKPLMSAIFKQLEG</sequence>
<dbReference type="InterPro" id="IPR036388">
    <property type="entry name" value="WH-like_DNA-bd_sf"/>
</dbReference>
<dbReference type="PANTHER" id="PTHR33164">
    <property type="entry name" value="TRANSCRIPTIONAL REGULATOR, MARR FAMILY"/>
    <property type="match status" value="1"/>
</dbReference>
<reference evidence="5 6" key="1">
    <citation type="submission" date="2023-03" db="EMBL/GenBank/DDBJ databases">
        <title>NovoSphingobium album sp. nov. isolated from polycyclic aromatic hydrocarbons- and heavy-metal polluted soil.</title>
        <authorList>
            <person name="Liu Z."/>
            <person name="Wang K."/>
        </authorList>
    </citation>
    <scope>NUCLEOTIDE SEQUENCE [LARGE SCALE GENOMIC DNA]</scope>
    <source>
        <strain evidence="5 6">H3SJ31-1</strain>
    </source>
</reference>
<dbReference type="Gene3D" id="1.10.10.10">
    <property type="entry name" value="Winged helix-like DNA-binding domain superfamily/Winged helix DNA-binding domain"/>
    <property type="match status" value="1"/>
</dbReference>
<comment type="caution">
    <text evidence="5">The sequence shown here is derived from an EMBL/GenBank/DDBJ whole genome shotgun (WGS) entry which is preliminary data.</text>
</comment>
<dbReference type="Proteomes" id="UP001216253">
    <property type="component" value="Unassembled WGS sequence"/>
</dbReference>
<dbReference type="SMART" id="SM00347">
    <property type="entry name" value="HTH_MARR"/>
    <property type="match status" value="1"/>
</dbReference>
<organism evidence="5 6">
    <name type="scientific">Novosphingobium album</name>
    <name type="common">ex Liu et al. 2023</name>
    <dbReference type="NCBI Taxonomy" id="3031130"/>
    <lineage>
        <taxon>Bacteria</taxon>
        <taxon>Pseudomonadati</taxon>
        <taxon>Pseudomonadota</taxon>
        <taxon>Alphaproteobacteria</taxon>
        <taxon>Sphingomonadales</taxon>
        <taxon>Sphingomonadaceae</taxon>
        <taxon>Novosphingobium</taxon>
    </lineage>
</organism>
<accession>A0ABT5WXR8</accession>
<dbReference type="Pfam" id="PF12802">
    <property type="entry name" value="MarR_2"/>
    <property type="match status" value="1"/>
</dbReference>
<dbReference type="PROSITE" id="PS50995">
    <property type="entry name" value="HTH_MARR_2"/>
    <property type="match status" value="1"/>
</dbReference>
<keyword evidence="3" id="KW-0804">Transcription</keyword>
<keyword evidence="6" id="KW-1185">Reference proteome</keyword>
<proteinExistence type="predicted"/>
<dbReference type="InterPro" id="IPR000835">
    <property type="entry name" value="HTH_MarR-typ"/>
</dbReference>